<comment type="similarity">
    <text evidence="1">Belongs to the EamA transporter family.</text>
</comment>
<gene>
    <name evidence="5" type="ORF">G9272_10705</name>
</gene>
<evidence type="ECO:0000256" key="3">
    <source>
        <dbReference type="SAM" id="Phobius"/>
    </source>
</evidence>
<reference evidence="5" key="1">
    <citation type="submission" date="2020-03" db="EMBL/GenBank/DDBJ databases">
        <title>Molecular networking-based the target discovery of potent antiproliferative macrolactams: 5/6/7/16 polycyclic ansamycins and glycosylated trienomycin from Streptomyces cacaoi subsp. asoensis.</title>
        <authorList>
            <person name="Liu L.-L."/>
        </authorList>
    </citation>
    <scope>NUCLEOTIDE SEQUENCE [LARGE SCALE GENOMIC DNA]</scope>
    <source>
        <strain evidence="5">H2S5</strain>
    </source>
</reference>
<dbReference type="AlphaFoldDB" id="A0A6M4WKJ5"/>
<dbReference type="GO" id="GO:0016020">
    <property type="term" value="C:membrane"/>
    <property type="evidence" value="ECO:0007669"/>
    <property type="project" value="InterPro"/>
</dbReference>
<feature type="transmembrane region" description="Helical" evidence="3">
    <location>
        <begin position="40"/>
        <end position="61"/>
    </location>
</feature>
<dbReference type="InterPro" id="IPR052756">
    <property type="entry name" value="Alkyne_AA_exporter"/>
</dbReference>
<dbReference type="PANTHER" id="PTHR12715">
    <property type="entry name" value="TRANSPORTER, DRUG/METABOLITE EXPORTER FAMILY"/>
    <property type="match status" value="1"/>
</dbReference>
<feature type="transmembrane region" description="Helical" evidence="3">
    <location>
        <begin position="251"/>
        <end position="270"/>
    </location>
</feature>
<feature type="transmembrane region" description="Helical" evidence="3">
    <location>
        <begin position="73"/>
        <end position="92"/>
    </location>
</feature>
<feature type="transmembrane region" description="Helical" evidence="3">
    <location>
        <begin position="226"/>
        <end position="244"/>
    </location>
</feature>
<organism evidence="5 6">
    <name type="scientific">Streptomyces asoensis</name>
    <dbReference type="NCBI Taxonomy" id="249586"/>
    <lineage>
        <taxon>Bacteria</taxon>
        <taxon>Bacillati</taxon>
        <taxon>Actinomycetota</taxon>
        <taxon>Actinomycetes</taxon>
        <taxon>Kitasatosporales</taxon>
        <taxon>Streptomycetaceae</taxon>
        <taxon>Streptomyces</taxon>
    </lineage>
</organism>
<feature type="transmembrane region" description="Helical" evidence="3">
    <location>
        <begin position="276"/>
        <end position="292"/>
    </location>
</feature>
<name>A0A6M4WKJ5_9ACTN</name>
<feature type="transmembrane region" description="Helical" evidence="3">
    <location>
        <begin position="157"/>
        <end position="176"/>
    </location>
</feature>
<dbReference type="PANTHER" id="PTHR12715:SF4">
    <property type="entry name" value="EAMA DOMAIN-CONTAINING PROTEIN"/>
    <property type="match status" value="1"/>
</dbReference>
<feature type="compositionally biased region" description="Low complexity" evidence="2">
    <location>
        <begin position="300"/>
        <end position="314"/>
    </location>
</feature>
<dbReference type="EMBL" id="CP049838">
    <property type="protein sequence ID" value="QJT00709.1"/>
    <property type="molecule type" value="Genomic_DNA"/>
</dbReference>
<feature type="region of interest" description="Disordered" evidence="2">
    <location>
        <begin position="295"/>
        <end position="340"/>
    </location>
</feature>
<keyword evidence="6" id="KW-1185">Reference proteome</keyword>
<dbReference type="RefSeq" id="WP_171396323.1">
    <property type="nucleotide sequence ID" value="NZ_CP049838.1"/>
</dbReference>
<keyword evidence="3" id="KW-0812">Transmembrane</keyword>
<feature type="transmembrane region" description="Helical" evidence="3">
    <location>
        <begin position="132"/>
        <end position="151"/>
    </location>
</feature>
<keyword evidence="3" id="KW-1133">Transmembrane helix</keyword>
<evidence type="ECO:0000256" key="1">
    <source>
        <dbReference type="ARBA" id="ARBA00007362"/>
    </source>
</evidence>
<dbReference type="InterPro" id="IPR037185">
    <property type="entry name" value="EmrE-like"/>
</dbReference>
<feature type="domain" description="EamA" evidence="4">
    <location>
        <begin position="159"/>
        <end position="291"/>
    </location>
</feature>
<feature type="compositionally biased region" description="Basic and acidic residues" evidence="2">
    <location>
        <begin position="331"/>
        <end position="340"/>
    </location>
</feature>
<feature type="transmembrane region" description="Helical" evidence="3">
    <location>
        <begin position="188"/>
        <end position="206"/>
    </location>
</feature>
<feature type="transmembrane region" description="Helical" evidence="3">
    <location>
        <begin position="104"/>
        <end position="125"/>
    </location>
</feature>
<dbReference type="InterPro" id="IPR000620">
    <property type="entry name" value="EamA_dom"/>
</dbReference>
<evidence type="ECO:0000259" key="4">
    <source>
        <dbReference type="Pfam" id="PF00892"/>
    </source>
</evidence>
<dbReference type="SUPFAM" id="SSF103481">
    <property type="entry name" value="Multidrug resistance efflux transporter EmrE"/>
    <property type="match status" value="2"/>
</dbReference>
<protein>
    <submittedName>
        <fullName evidence="5">DMT family transporter</fullName>
    </submittedName>
</protein>
<proteinExistence type="inferred from homology"/>
<dbReference type="Proteomes" id="UP000502665">
    <property type="component" value="Chromosome"/>
</dbReference>
<feature type="domain" description="EamA" evidence="4">
    <location>
        <begin position="19"/>
        <end position="146"/>
    </location>
</feature>
<keyword evidence="3" id="KW-0472">Membrane</keyword>
<dbReference type="Pfam" id="PF00892">
    <property type="entry name" value="EamA"/>
    <property type="match status" value="2"/>
</dbReference>
<sequence length="340" mass="34470">MMNSPRRTERRTELLAAGAAAVTVVLWASAFVSIRSAGDAYSPGALALGRLASGALVLGVICAVRRAGWPPRAAWRGIAVSGVLWFGFYMVVLNWGEQQVDAGTAALVVNIGPILIALLGARLLGDVMPPRLLAGMAVSFAGAVAVGLSMSGEGGSSVLGVVLCLLAAFGYAGGVVAQKPALGRATALQVTTFGCVIGTVVCLPFAGRLVHEAADAPVSATLNMVYLGVFPTALAFTTWAYALARTTASRMGATTYAVPALVVLMSWLALGEVPGLLTLAGGVLCLAGVAVSRSRPRTPRTPQAQGAEATQGAEAAREAEAAHADAPAPGPDREVGPRTG</sequence>
<evidence type="ECO:0000256" key="2">
    <source>
        <dbReference type="SAM" id="MobiDB-lite"/>
    </source>
</evidence>
<evidence type="ECO:0000313" key="6">
    <source>
        <dbReference type="Proteomes" id="UP000502665"/>
    </source>
</evidence>
<evidence type="ECO:0000313" key="5">
    <source>
        <dbReference type="EMBL" id="QJT00709.1"/>
    </source>
</evidence>
<accession>A0A6M4WKJ5</accession>